<gene>
    <name evidence="9" type="ORF">M0R45_027853</name>
</gene>
<dbReference type="InterPro" id="IPR044810">
    <property type="entry name" value="WRKY_plant"/>
</dbReference>
<name>A0AAW1W709_RUBAR</name>
<keyword evidence="10" id="KW-1185">Reference proteome</keyword>
<feature type="region of interest" description="Disordered" evidence="7">
    <location>
        <begin position="520"/>
        <end position="541"/>
    </location>
</feature>
<evidence type="ECO:0000256" key="4">
    <source>
        <dbReference type="ARBA" id="ARBA00023125"/>
    </source>
</evidence>
<comment type="caution">
    <text evidence="9">The sequence shown here is derived from an EMBL/GenBank/DDBJ whole genome shotgun (WGS) entry which is preliminary data.</text>
</comment>
<feature type="region of interest" description="Disordered" evidence="7">
    <location>
        <begin position="342"/>
        <end position="377"/>
    </location>
</feature>
<reference evidence="9 10" key="1">
    <citation type="journal article" date="2023" name="G3 (Bethesda)">
        <title>A chromosome-length genome assembly and annotation of blackberry (Rubus argutus, cv. 'Hillquist').</title>
        <authorList>
            <person name="Bruna T."/>
            <person name="Aryal R."/>
            <person name="Dudchenko O."/>
            <person name="Sargent D.J."/>
            <person name="Mead D."/>
            <person name="Buti M."/>
            <person name="Cavallini A."/>
            <person name="Hytonen T."/>
            <person name="Andres J."/>
            <person name="Pham M."/>
            <person name="Weisz D."/>
            <person name="Mascagni F."/>
            <person name="Usai G."/>
            <person name="Natali L."/>
            <person name="Bassil N."/>
            <person name="Fernandez G.E."/>
            <person name="Lomsadze A."/>
            <person name="Armour M."/>
            <person name="Olukolu B."/>
            <person name="Poorten T."/>
            <person name="Britton C."/>
            <person name="Davik J."/>
            <person name="Ashrafi H."/>
            <person name="Aiden E.L."/>
            <person name="Borodovsky M."/>
            <person name="Worthington M."/>
        </authorList>
    </citation>
    <scope>NUCLEOTIDE SEQUENCE [LARGE SCALE GENOMIC DNA]</scope>
    <source>
        <strain evidence="9">PI 553951</strain>
    </source>
</reference>
<feature type="domain" description="WRKY" evidence="8">
    <location>
        <begin position="452"/>
        <end position="517"/>
    </location>
</feature>
<comment type="subcellular location">
    <subcellularLocation>
        <location evidence="1">Nucleus</location>
    </subcellularLocation>
</comment>
<dbReference type="GO" id="GO:0003700">
    <property type="term" value="F:DNA-binding transcription factor activity"/>
    <property type="evidence" value="ECO:0007669"/>
    <property type="project" value="InterPro"/>
</dbReference>
<dbReference type="Pfam" id="PF03106">
    <property type="entry name" value="WRKY"/>
    <property type="match status" value="2"/>
</dbReference>
<evidence type="ECO:0000259" key="8">
    <source>
        <dbReference type="PROSITE" id="PS50811"/>
    </source>
</evidence>
<keyword evidence="3" id="KW-0805">Transcription regulation</keyword>
<dbReference type="GO" id="GO:0043565">
    <property type="term" value="F:sequence-specific DNA binding"/>
    <property type="evidence" value="ECO:0007669"/>
    <property type="project" value="InterPro"/>
</dbReference>
<dbReference type="Proteomes" id="UP001457282">
    <property type="component" value="Unassembled WGS sequence"/>
</dbReference>
<dbReference type="AlphaFoldDB" id="A0AAW1W709"/>
<protein>
    <recommendedName>
        <fullName evidence="8">WRKY domain-containing protein</fullName>
    </recommendedName>
</protein>
<feature type="region of interest" description="Disordered" evidence="7">
    <location>
        <begin position="391"/>
        <end position="428"/>
    </location>
</feature>
<feature type="compositionally biased region" description="Basic and acidic residues" evidence="7">
    <location>
        <begin position="343"/>
        <end position="357"/>
    </location>
</feature>
<evidence type="ECO:0000256" key="6">
    <source>
        <dbReference type="ARBA" id="ARBA00023242"/>
    </source>
</evidence>
<feature type="region of interest" description="Disordered" evidence="7">
    <location>
        <begin position="39"/>
        <end position="61"/>
    </location>
</feature>
<evidence type="ECO:0000256" key="3">
    <source>
        <dbReference type="ARBA" id="ARBA00023015"/>
    </source>
</evidence>
<feature type="domain" description="WRKY" evidence="8">
    <location>
        <begin position="239"/>
        <end position="298"/>
    </location>
</feature>
<evidence type="ECO:0000256" key="5">
    <source>
        <dbReference type="ARBA" id="ARBA00023163"/>
    </source>
</evidence>
<dbReference type="PANTHER" id="PTHR31221:SF126">
    <property type="entry name" value="WRKY DOMAIN-CONTAINING PROTEIN"/>
    <property type="match status" value="1"/>
</dbReference>
<evidence type="ECO:0000256" key="1">
    <source>
        <dbReference type="ARBA" id="ARBA00004123"/>
    </source>
</evidence>
<dbReference type="EMBL" id="JBEDUW010000006">
    <property type="protein sequence ID" value="KAK9919244.1"/>
    <property type="molecule type" value="Genomic_DNA"/>
</dbReference>
<evidence type="ECO:0000313" key="10">
    <source>
        <dbReference type="Proteomes" id="UP001457282"/>
    </source>
</evidence>
<dbReference type="SUPFAM" id="SSF118290">
    <property type="entry name" value="WRKY DNA-binding domain"/>
    <property type="match status" value="2"/>
</dbReference>
<evidence type="ECO:0000256" key="2">
    <source>
        <dbReference type="ARBA" id="ARBA00022737"/>
    </source>
</evidence>
<dbReference type="FunFam" id="2.20.25.80:FF:000006">
    <property type="entry name" value="WRKY transcription factor"/>
    <property type="match status" value="1"/>
</dbReference>
<keyword evidence="5" id="KW-0804">Transcription</keyword>
<dbReference type="SMART" id="SM00774">
    <property type="entry name" value="WRKY"/>
    <property type="match status" value="2"/>
</dbReference>
<dbReference type="PROSITE" id="PS50811">
    <property type="entry name" value="WRKY"/>
    <property type="match status" value="2"/>
</dbReference>
<sequence>MGFARTMENKANINSNSSISIAERRAAKCGFNADRINAARFRTRSPSPSPAPAERSPCRLTIPPGISPTALLDSPMMLPNSQALPSPTTGTFPLLPPNDNTSMLKSATHEHVRRGSDFGSSFTFKHLPGFSCFQNQGSNVDYQDLVLEQQPMDFEFPMEFPEEDNANNYVVDPSTDVNNSNSVIRNDNCADLQVPHSSVTSDHNSLPKEFIQGEDVEAHHLLEGDNKGYPSVGMARNSEDGYNWRKYGQKQVKGSEYPRSYYKCTHPNCQVKKKVERSFDGQITEIIYKGAPHNHAQPQPNRRAAASLGSAFSFDEMSEMGEGTRNSVKVDRESVWSNIQSGEDIKSGYDGRADGLERTSSTSVVTELSDPLSTTQGKSLGIFESADTPEFSSTLASVDEDDRATQRSISLGDDADNNESESKRRKKDSCLIETSIASRAVREPRVVVQIESEIDILDDGYRWRKYGQKVVKGNPNPRSYYKCTSAGCSVRKHVERASHDLKFVITTYEGKHNHEVPAARNSNHINSSGGNGHPPPAANAQPALALSRNTNLPKAETQVQDIAPNFDRKPEFHDEYLRPTYLGNFNNDLKYGASTIYQMKFPPLAYGPFGLNHNVAHHQAGSVVPDFPMSLPLNLPPSGNLGLAGFDFNNGKSVCPVQPYFSGQQLQENDLRFLKPKQEHKEDGLYDACLPIIDHSTASSLSPSSASLLYHRIMGGYSS</sequence>
<keyword evidence="6" id="KW-0539">Nucleus</keyword>
<organism evidence="9 10">
    <name type="scientific">Rubus argutus</name>
    <name type="common">Southern blackberry</name>
    <dbReference type="NCBI Taxonomy" id="59490"/>
    <lineage>
        <taxon>Eukaryota</taxon>
        <taxon>Viridiplantae</taxon>
        <taxon>Streptophyta</taxon>
        <taxon>Embryophyta</taxon>
        <taxon>Tracheophyta</taxon>
        <taxon>Spermatophyta</taxon>
        <taxon>Magnoliopsida</taxon>
        <taxon>eudicotyledons</taxon>
        <taxon>Gunneridae</taxon>
        <taxon>Pentapetalae</taxon>
        <taxon>rosids</taxon>
        <taxon>fabids</taxon>
        <taxon>Rosales</taxon>
        <taxon>Rosaceae</taxon>
        <taxon>Rosoideae</taxon>
        <taxon>Rosoideae incertae sedis</taxon>
        <taxon>Rubus</taxon>
    </lineage>
</organism>
<accession>A0AAW1W709</accession>
<dbReference type="FunFam" id="2.20.25.80:FF:000001">
    <property type="entry name" value="WRKY transcription factor 33"/>
    <property type="match status" value="1"/>
</dbReference>
<keyword evidence="2" id="KW-0677">Repeat</keyword>
<proteinExistence type="predicted"/>
<evidence type="ECO:0000256" key="7">
    <source>
        <dbReference type="SAM" id="MobiDB-lite"/>
    </source>
</evidence>
<keyword evidence="4" id="KW-0238">DNA-binding</keyword>
<feature type="compositionally biased region" description="Polar residues" evidence="7">
    <location>
        <begin position="358"/>
        <end position="377"/>
    </location>
</feature>
<dbReference type="InterPro" id="IPR003657">
    <property type="entry name" value="WRKY_dom"/>
</dbReference>
<dbReference type="InterPro" id="IPR036576">
    <property type="entry name" value="WRKY_dom_sf"/>
</dbReference>
<evidence type="ECO:0000313" key="9">
    <source>
        <dbReference type="EMBL" id="KAK9919244.1"/>
    </source>
</evidence>
<dbReference type="PANTHER" id="PTHR31221">
    <property type="entry name" value="WRKY TRANSCRIPTION FACTOR PROTEIN 1-RELATED"/>
    <property type="match status" value="1"/>
</dbReference>
<dbReference type="Gene3D" id="2.20.25.80">
    <property type="entry name" value="WRKY domain"/>
    <property type="match status" value="2"/>
</dbReference>
<dbReference type="GO" id="GO:0005634">
    <property type="term" value="C:nucleus"/>
    <property type="evidence" value="ECO:0007669"/>
    <property type="project" value="UniProtKB-SubCell"/>
</dbReference>